<comment type="subcellular location">
    <subcellularLocation>
        <location evidence="1">Nucleus membrane</location>
        <topology evidence="1">Multi-pass membrane protein</topology>
    </subcellularLocation>
    <subcellularLocation>
        <location evidence="2">Nucleus</location>
        <location evidence="2">Nuclear pore complex</location>
    </subcellularLocation>
</comment>
<dbReference type="Gene3D" id="3.40.50.300">
    <property type="entry name" value="P-loop containing nucleotide triphosphate hydrolases"/>
    <property type="match status" value="1"/>
</dbReference>
<dbReference type="PROSITE" id="PS51417">
    <property type="entry name" value="ARF"/>
    <property type="match status" value="1"/>
</dbReference>
<feature type="region of interest" description="Disordered" evidence="16">
    <location>
        <begin position="284"/>
        <end position="311"/>
    </location>
</feature>
<dbReference type="Pfam" id="PF00025">
    <property type="entry name" value="Arf"/>
    <property type="match status" value="1"/>
</dbReference>
<evidence type="ECO:0000256" key="10">
    <source>
        <dbReference type="ARBA" id="ARBA00023010"/>
    </source>
</evidence>
<dbReference type="GO" id="GO:0031965">
    <property type="term" value="C:nuclear membrane"/>
    <property type="evidence" value="ECO:0007669"/>
    <property type="project" value="UniProtKB-SubCell"/>
</dbReference>
<protein>
    <submittedName>
        <fullName evidence="18">Uncharacterized protein</fullName>
    </submittedName>
</protein>
<evidence type="ECO:0000256" key="1">
    <source>
        <dbReference type="ARBA" id="ARBA00004232"/>
    </source>
</evidence>
<evidence type="ECO:0000256" key="15">
    <source>
        <dbReference type="PIRSR" id="PIRSR606689-1"/>
    </source>
</evidence>
<name>A0A6H5GIF3_9HEMI</name>
<dbReference type="GO" id="GO:0070762">
    <property type="term" value="C:nuclear pore transmembrane ring"/>
    <property type="evidence" value="ECO:0007669"/>
    <property type="project" value="TreeGrafter"/>
</dbReference>
<dbReference type="SMART" id="SM00177">
    <property type="entry name" value="ARF"/>
    <property type="match status" value="1"/>
</dbReference>
<keyword evidence="9 17" id="KW-1133">Transmembrane helix</keyword>
<dbReference type="GO" id="GO:0003924">
    <property type="term" value="F:GTPase activity"/>
    <property type="evidence" value="ECO:0007669"/>
    <property type="project" value="InterPro"/>
</dbReference>
<feature type="transmembrane region" description="Helical" evidence="17">
    <location>
        <begin position="389"/>
        <end position="412"/>
    </location>
</feature>
<dbReference type="GO" id="GO:0015031">
    <property type="term" value="P:protein transport"/>
    <property type="evidence" value="ECO:0007669"/>
    <property type="project" value="UniProtKB-KW"/>
</dbReference>
<comment type="similarity">
    <text evidence="3">Belongs to the NDC1 family.</text>
</comment>
<evidence type="ECO:0000313" key="18">
    <source>
        <dbReference type="EMBL" id="CAB0002698.1"/>
    </source>
</evidence>
<evidence type="ECO:0000256" key="7">
    <source>
        <dbReference type="ARBA" id="ARBA00022816"/>
    </source>
</evidence>
<evidence type="ECO:0000256" key="11">
    <source>
        <dbReference type="ARBA" id="ARBA00023132"/>
    </source>
</evidence>
<feature type="binding site" evidence="15">
    <location>
        <begin position="922"/>
        <end position="925"/>
    </location>
    <ligand>
        <name>GTP</name>
        <dbReference type="ChEBI" id="CHEBI:37565"/>
    </ligand>
</feature>
<feature type="transmembrane region" description="Helical" evidence="17">
    <location>
        <begin position="461"/>
        <end position="487"/>
    </location>
</feature>
<dbReference type="EMBL" id="CADCXU010012823">
    <property type="protein sequence ID" value="CAB0002698.1"/>
    <property type="molecule type" value="Genomic_DNA"/>
</dbReference>
<proteinExistence type="inferred from homology"/>
<dbReference type="Proteomes" id="UP000479000">
    <property type="component" value="Unassembled WGS sequence"/>
</dbReference>
<evidence type="ECO:0000256" key="6">
    <source>
        <dbReference type="ARBA" id="ARBA00022741"/>
    </source>
</evidence>
<dbReference type="GO" id="GO:0030674">
    <property type="term" value="F:protein-macromolecule adaptor activity"/>
    <property type="evidence" value="ECO:0007669"/>
    <property type="project" value="TreeGrafter"/>
</dbReference>
<keyword evidence="14" id="KW-0539">Nucleus</keyword>
<gene>
    <name evidence="18" type="ORF">NTEN_LOCUS8485</name>
</gene>
<evidence type="ECO:0000256" key="16">
    <source>
        <dbReference type="SAM" id="MobiDB-lite"/>
    </source>
</evidence>
<keyword evidence="5 17" id="KW-0812">Transmembrane</keyword>
<evidence type="ECO:0000256" key="14">
    <source>
        <dbReference type="ARBA" id="ARBA00023242"/>
    </source>
</evidence>
<dbReference type="GO" id="GO:0005525">
    <property type="term" value="F:GTP binding"/>
    <property type="evidence" value="ECO:0007669"/>
    <property type="project" value="UniProtKB-KW"/>
</dbReference>
<keyword evidence="13 17" id="KW-0472">Membrane</keyword>
<keyword evidence="4" id="KW-0813">Transport</keyword>
<feature type="transmembrane region" description="Helical" evidence="17">
    <location>
        <begin position="418"/>
        <end position="440"/>
    </location>
</feature>
<dbReference type="InterPro" id="IPR019049">
    <property type="entry name" value="Nucleoporin_prot_Ndc1/Nup"/>
</dbReference>
<dbReference type="Pfam" id="PF09531">
    <property type="entry name" value="Ndc1_Nup"/>
    <property type="match status" value="1"/>
</dbReference>
<evidence type="ECO:0000256" key="4">
    <source>
        <dbReference type="ARBA" id="ARBA00022448"/>
    </source>
</evidence>
<evidence type="ECO:0000256" key="12">
    <source>
        <dbReference type="ARBA" id="ARBA00023134"/>
    </source>
</evidence>
<dbReference type="GO" id="GO:0051028">
    <property type="term" value="P:mRNA transport"/>
    <property type="evidence" value="ECO:0007669"/>
    <property type="project" value="UniProtKB-KW"/>
</dbReference>
<evidence type="ECO:0000313" key="19">
    <source>
        <dbReference type="Proteomes" id="UP000479000"/>
    </source>
</evidence>
<dbReference type="InterPro" id="IPR027417">
    <property type="entry name" value="P-loop_NTPase"/>
</dbReference>
<dbReference type="SUPFAM" id="SSF52540">
    <property type="entry name" value="P-loop containing nucleoside triphosphate hydrolases"/>
    <property type="match status" value="1"/>
</dbReference>
<organism evidence="18 19">
    <name type="scientific">Nesidiocoris tenuis</name>
    <dbReference type="NCBI Taxonomy" id="355587"/>
    <lineage>
        <taxon>Eukaryota</taxon>
        <taxon>Metazoa</taxon>
        <taxon>Ecdysozoa</taxon>
        <taxon>Arthropoda</taxon>
        <taxon>Hexapoda</taxon>
        <taxon>Insecta</taxon>
        <taxon>Pterygota</taxon>
        <taxon>Neoptera</taxon>
        <taxon>Paraneoptera</taxon>
        <taxon>Hemiptera</taxon>
        <taxon>Heteroptera</taxon>
        <taxon>Panheteroptera</taxon>
        <taxon>Cimicomorpha</taxon>
        <taxon>Miridae</taxon>
        <taxon>Dicyphina</taxon>
        <taxon>Nesidiocoris</taxon>
    </lineage>
</organism>
<keyword evidence="11" id="KW-0906">Nuclear pore complex</keyword>
<keyword evidence="12 15" id="KW-0342">GTP-binding</keyword>
<feature type="transmembrane region" description="Helical" evidence="17">
    <location>
        <begin position="611"/>
        <end position="632"/>
    </location>
</feature>
<dbReference type="PANTHER" id="PTHR13269">
    <property type="entry name" value="NUCLEOPORIN NDC1"/>
    <property type="match status" value="1"/>
</dbReference>
<reference evidence="18 19" key="1">
    <citation type="submission" date="2020-02" db="EMBL/GenBank/DDBJ databases">
        <authorList>
            <person name="Ferguson B K."/>
        </authorList>
    </citation>
    <scope>NUCLEOTIDE SEQUENCE [LARGE SCALE GENOMIC DNA]</scope>
</reference>
<keyword evidence="7" id="KW-0509">mRNA transport</keyword>
<evidence type="ECO:0000256" key="17">
    <source>
        <dbReference type="SAM" id="Phobius"/>
    </source>
</evidence>
<dbReference type="PANTHER" id="PTHR13269:SF6">
    <property type="entry name" value="NUCLEOPORIN NDC1"/>
    <property type="match status" value="1"/>
</dbReference>
<evidence type="ECO:0000256" key="9">
    <source>
        <dbReference type="ARBA" id="ARBA00022989"/>
    </source>
</evidence>
<dbReference type="GO" id="GO:0006999">
    <property type="term" value="P:nuclear pore organization"/>
    <property type="evidence" value="ECO:0007669"/>
    <property type="project" value="TreeGrafter"/>
</dbReference>
<accession>A0A6H5GIF3</accession>
<evidence type="ECO:0000256" key="2">
    <source>
        <dbReference type="ARBA" id="ARBA00004567"/>
    </source>
</evidence>
<evidence type="ECO:0000256" key="3">
    <source>
        <dbReference type="ARBA" id="ARBA00005760"/>
    </source>
</evidence>
<keyword evidence="6 15" id="KW-0547">Nucleotide-binding</keyword>
<sequence length="980" mass="111479">MSLLQYGTFPRKKGFLKQIHSTGSTYQAAGRMPLFQVLESDAFLERRSKGNSRFCHLDELIVTAGTPGQHRHAIRYAALLKPKRKVKRTSTNADLFPQKKINVKYLEQLASRATIFEVSSCTIDGIVEDVYGEIEVAEGGRRAAQIVDRRHHSFQLLGQLIIVRQRLQRSRVVYINPVVQISPISIALVVTNSKQTGLSSLLREQRTQPVLRATKLTMIDRKAQSSIQSSNNKRVESLASAPPPVLISAMWPSYVSSPDGSRLVCGPDMSPTNDVLLNSTRRRTGFTSPTTREATYSSWAENSPQGTSWSDRSGIEERRIFLKILDNLLSDPTVPFRVNGSLQEKIDPAELPSKAALVEDEIAFYPPNKWDDRGVDLALYWSPRLTRALATLIGVQCILLVLFRLAAVVLFVGSNASIFWAVGYFLASLVSAACLSSIYLRDYIAYPVEISSRFDAFLALFTLPALAGWAKFTVGCSLISWMFAAQLDSYQGLVLFSQSGKYLNEENLYVVMSGAWVGTLLFFQRHFKFTRQRIRFPVIQRMKFLELQAKARPTLKKSVQSAFCPLVFFTMGYHFVFGDIKHLIVALSVFLSSSTLEIERCWYELFNLRRFLVVYLCTILTVFSVRLAKIIVRMFLLSPREFGIELFDRFQKELCLSEALNETRLPLVRALAFKYLMTVSSCSDIKAKSFRRKIFCLNPTGDVPNEWNAVRNDCLCIIRQFSSSLDNFQGLGQGKGLRHNDIIGALPSQLAYRMTRMRFQRDRLTKQRKAMGIMERMQFEIREFIQRMPWLLYIFGQQEEHAFDFAIQNCQNAMYAARSLAHLIAKSVKEDQYGVVLQDLEQIVPILLSLKDKLYALRKVNPRCHDYSINVQRSLNYFESTDGIVWVVDSVDTRRLDDCRRELHALIEEERLVGASVLVLANKVDLPGAASLEDIRERLELDNVTTHHWKIVRVSAMTGENVVPAVGWLVNDISQRLFTI</sequence>
<keyword evidence="8" id="KW-0653">Protein transport</keyword>
<dbReference type="InterPro" id="IPR006689">
    <property type="entry name" value="Small_GTPase_ARF/SAR"/>
</dbReference>
<keyword evidence="10" id="KW-0811">Translocation</keyword>
<evidence type="ECO:0000256" key="8">
    <source>
        <dbReference type="ARBA" id="ARBA00022927"/>
    </source>
</evidence>
<dbReference type="AlphaFoldDB" id="A0A6H5GIF3"/>
<keyword evidence="19" id="KW-1185">Reference proteome</keyword>
<evidence type="ECO:0000256" key="5">
    <source>
        <dbReference type="ARBA" id="ARBA00022692"/>
    </source>
</evidence>
<evidence type="ECO:0000256" key="13">
    <source>
        <dbReference type="ARBA" id="ARBA00023136"/>
    </source>
</evidence>
<dbReference type="SMART" id="SM00178">
    <property type="entry name" value="SAR"/>
    <property type="match status" value="1"/>
</dbReference>